<sequence>MKYLKVIFILIFTISILFLFHSCIGYRENAIRDIQKIKQDSLAFELCKIYGSDQGIRDMKLISRKETGALKFSPHLDSINFFKIVDFVKKNGIPNKKLLGEDNFSYECVEGAFFAVLLHTPHMLVNNKEYLDVFLEEVNKGNLKMETLITILDKYYVIRKDEFGNRKLLYGSQFGKPCLKYRKQSDSVRAVIGLPPLKLKKFKKCD</sequence>
<evidence type="ECO:0000313" key="2">
    <source>
        <dbReference type="EMBL" id="RNL86693.1"/>
    </source>
</evidence>
<dbReference type="Proteomes" id="UP000267469">
    <property type="component" value="Unassembled WGS sequence"/>
</dbReference>
<keyword evidence="1" id="KW-0812">Transmembrane</keyword>
<accession>A0A3N0EFQ4</accession>
<organism evidence="2 3">
    <name type="scientific">Sinomicrobium pectinilyticum</name>
    <dbReference type="NCBI Taxonomy" id="1084421"/>
    <lineage>
        <taxon>Bacteria</taxon>
        <taxon>Pseudomonadati</taxon>
        <taxon>Bacteroidota</taxon>
        <taxon>Flavobacteriia</taxon>
        <taxon>Flavobacteriales</taxon>
        <taxon>Flavobacteriaceae</taxon>
        <taxon>Sinomicrobium</taxon>
    </lineage>
</organism>
<keyword evidence="1" id="KW-1133">Transmembrane helix</keyword>
<keyword evidence="3" id="KW-1185">Reference proteome</keyword>
<reference evidence="2 3" key="1">
    <citation type="submission" date="2018-10" db="EMBL/GenBank/DDBJ databases">
        <title>Sinomicrobium pectinilyticum sp. nov., a pectinase-producing bacterium isolated from alkaline and saline soil, and emended description of the genus Sinomicrobium.</title>
        <authorList>
            <person name="Cheng B."/>
            <person name="Li C."/>
            <person name="Lai Q."/>
            <person name="Du M."/>
            <person name="Shao Z."/>
            <person name="Xu P."/>
            <person name="Yang C."/>
        </authorList>
    </citation>
    <scope>NUCLEOTIDE SEQUENCE [LARGE SCALE GENOMIC DNA]</scope>
    <source>
        <strain evidence="2 3">5DNS001</strain>
    </source>
</reference>
<dbReference type="AlphaFoldDB" id="A0A3N0EFQ4"/>
<evidence type="ECO:0000256" key="1">
    <source>
        <dbReference type="SAM" id="Phobius"/>
    </source>
</evidence>
<dbReference type="RefSeq" id="WP_123216110.1">
    <property type="nucleotide sequence ID" value="NZ_RJTM01000078.1"/>
</dbReference>
<keyword evidence="1" id="KW-0472">Membrane</keyword>
<feature type="transmembrane region" description="Helical" evidence="1">
    <location>
        <begin position="6"/>
        <end position="26"/>
    </location>
</feature>
<proteinExistence type="predicted"/>
<dbReference type="EMBL" id="RJTM01000078">
    <property type="protein sequence ID" value="RNL86693.1"/>
    <property type="molecule type" value="Genomic_DNA"/>
</dbReference>
<protein>
    <submittedName>
        <fullName evidence="2">Uncharacterized protein</fullName>
    </submittedName>
</protein>
<comment type="caution">
    <text evidence="2">The sequence shown here is derived from an EMBL/GenBank/DDBJ whole genome shotgun (WGS) entry which is preliminary data.</text>
</comment>
<dbReference type="OrthoDB" id="1096850at2"/>
<name>A0A3N0EFQ4_SINP1</name>
<gene>
    <name evidence="2" type="ORF">ED312_11210</name>
</gene>
<evidence type="ECO:0000313" key="3">
    <source>
        <dbReference type="Proteomes" id="UP000267469"/>
    </source>
</evidence>